<dbReference type="GO" id="GO:0003677">
    <property type="term" value="F:DNA binding"/>
    <property type="evidence" value="ECO:0007669"/>
    <property type="project" value="UniProtKB-KW"/>
</dbReference>
<feature type="region of interest" description="Disordered" evidence="7">
    <location>
        <begin position="279"/>
        <end position="341"/>
    </location>
</feature>
<feature type="compositionally biased region" description="Basic residues" evidence="7">
    <location>
        <begin position="13"/>
        <end position="29"/>
    </location>
</feature>
<dbReference type="InParanoid" id="B0X0D2"/>
<dbReference type="SUPFAM" id="SSF81878">
    <property type="entry name" value="BRCA2 tower domain"/>
    <property type="match status" value="1"/>
</dbReference>
<dbReference type="GO" id="GO:0005634">
    <property type="term" value="C:nucleus"/>
    <property type="evidence" value="ECO:0007669"/>
    <property type="project" value="TreeGrafter"/>
</dbReference>
<dbReference type="SUPFAM" id="SSF81872">
    <property type="entry name" value="BRCA2 helical domain"/>
    <property type="match status" value="1"/>
</dbReference>
<feature type="compositionally biased region" description="Basic and acidic residues" evidence="7">
    <location>
        <begin position="322"/>
        <end position="334"/>
    </location>
</feature>
<feature type="compositionally biased region" description="Basic and acidic residues" evidence="7">
    <location>
        <begin position="783"/>
        <end position="793"/>
    </location>
</feature>
<evidence type="ECO:0008006" key="14">
    <source>
        <dbReference type="Google" id="ProtNLM"/>
    </source>
</evidence>
<evidence type="ECO:0000313" key="12">
    <source>
        <dbReference type="EnsemblMetazoa" id="CPIJ012893-PA"/>
    </source>
</evidence>
<dbReference type="EnsemblMetazoa" id="CPIJ012893-RA">
    <property type="protein sequence ID" value="CPIJ012893-PA"/>
    <property type="gene ID" value="CPIJ012893"/>
</dbReference>
<keyword evidence="1" id="KW-0677">Repeat</keyword>
<feature type="region of interest" description="Disordered" evidence="7">
    <location>
        <begin position="386"/>
        <end position="417"/>
    </location>
</feature>
<dbReference type="InterPro" id="IPR015188">
    <property type="entry name" value="BRCA2_OB_3"/>
</dbReference>
<keyword evidence="3" id="KW-0238">DNA-binding</keyword>
<dbReference type="InterPro" id="IPR015187">
    <property type="entry name" value="BRCA2_OB_1"/>
</dbReference>
<feature type="compositionally biased region" description="Basic and acidic residues" evidence="7">
    <location>
        <begin position="386"/>
        <end position="397"/>
    </location>
</feature>
<dbReference type="KEGG" id="cqu:CpipJ_CPIJ012893"/>
<keyword evidence="5" id="KW-0234">DNA repair</keyword>
<feature type="compositionally biased region" description="Polar residues" evidence="7">
    <location>
        <begin position="1654"/>
        <end position="1664"/>
    </location>
</feature>
<dbReference type="EMBL" id="DS232233">
    <property type="protein sequence ID" value="EDS38093.1"/>
    <property type="molecule type" value="Genomic_DNA"/>
</dbReference>
<dbReference type="Gene3D" id="6.10.70.10">
    <property type="match status" value="1"/>
</dbReference>
<dbReference type="GO" id="GO:0000724">
    <property type="term" value="P:double-strand break repair via homologous recombination"/>
    <property type="evidence" value="ECO:0007669"/>
    <property type="project" value="InterPro"/>
</dbReference>
<dbReference type="InterPro" id="IPR015525">
    <property type="entry name" value="BRCA2"/>
</dbReference>
<feature type="region of interest" description="Disordered" evidence="7">
    <location>
        <begin position="1649"/>
        <end position="1672"/>
    </location>
</feature>
<dbReference type="OrthoDB" id="21095at2759"/>
<feature type="compositionally biased region" description="Polar residues" evidence="7">
    <location>
        <begin position="764"/>
        <end position="776"/>
    </location>
</feature>
<dbReference type="InterPro" id="IPR012340">
    <property type="entry name" value="NA-bd_OB-fold"/>
</dbReference>
<feature type="compositionally biased region" description="Basic and acidic residues" evidence="7">
    <location>
        <begin position="209"/>
        <end position="219"/>
    </location>
</feature>
<evidence type="ECO:0000259" key="9">
    <source>
        <dbReference type="Pfam" id="PF09104"/>
    </source>
</evidence>
<evidence type="ECO:0000313" key="11">
    <source>
        <dbReference type="EMBL" id="EDS38093.1"/>
    </source>
</evidence>
<dbReference type="PANTHER" id="PTHR11289:SF0">
    <property type="entry name" value="BREAST CANCER TYPE 2 SUSCEPTIBILITY PROTEIN"/>
    <property type="match status" value="1"/>
</dbReference>
<keyword evidence="13" id="KW-1185">Reference proteome</keyword>
<keyword evidence="4" id="KW-0233">DNA recombination</keyword>
<dbReference type="Pfam" id="PF09103">
    <property type="entry name" value="BRCA-2_OB1"/>
    <property type="match status" value="1"/>
</dbReference>
<dbReference type="VEuPathDB" id="VectorBase:CQUJHB007213"/>
<dbReference type="VEuPathDB" id="VectorBase:CPIJ012893"/>
<dbReference type="Pfam" id="PF09169">
    <property type="entry name" value="BRCA-2_helical"/>
    <property type="match status" value="1"/>
</dbReference>
<sequence>MEESIEHSPNQQRTRRSGYRSMVRKRHSRIWNESSERSVASPARRVSEESCPVAVSSNLIYFDVNTERIELSDADPLAQAAVLEKANRLERESVVQPSQEFLRNVRNKFVKIDEVIEVDGVPDFEEEKGPVQVKLEPVQPSTSKVKANYSYTQFDLDTQMLDILEGADMLAGLGSCPEQQELKEWSSPPKEEVKNEPVERKHSKRRSKVEKNRRSKRYMDVRQSSFTRDVSIAPDFPTHPADLSASIVLDFESDSDADFVVDYSRIMSTPLRRRLAQIQNHIESPPQQVNRASIKRTFSRRRKSPPIADSPQTPPPAVVRRLSMDSKASERNELSSDEEMAATQIDPEGLIPLEPSPEKESFNASLLIKANINQLSQFFSQSVDVPDKSKSTSREASFHTVAPLPSSPPISLSPTGSPRTVNIEWLFRSETETSESKSSCGSSFEEEQEKDDEVVVKAEPDEALHRMLDDDDEFLVQLPATQKEVVPKEIVEKKVGEKVDGGCESGFVKRPQFIEPTHPPVSPEPGPSFANVPPPPPTFNGVGGGFQTASGSGIRVSAASLAKARSIWHEEDAKLARDESWWKVLALEVDKCEQPVAMPPKAAGGFQTARGGTIKISKEELVRAETRLQEVEREVEGGQREEPMSFGFKTAKGGGITVSKEALEKAETRLQQVEREVERDFCEEPTSFGFKTAKGGGIAISKEALAKAQQRQQQFELVDEGTCADQPVSFGFKTAKGGGIAISKEALAKAHQRQQQFELEAESATPTKTGENSALTRAQKILHQVEHQNESASRRKAFVPPVQKACEPAPEDSTSKRLPDDELDPETPLKRPKPNRPPLASFSTSTPNLTAASRRPEQPANDVEMADFFNDLDDRHFHELFCEEEEQEPPKDRRTRPPLRQVRLASRFEECEEQQRPGSAQWDDSFGEVVAKLSSDGTLVGGAVKVAQQVLDARRLARERQRECGDGRTKPEQERRPRLYEFVRRKKQQSGRISLRAFVGGERVGGGAGDGGSSRGVAERIRMLSVDNVAEFKFEVEAFYGKQFAQENTTGIPLGDPDALIHVILDDNSHVGLPEFTSAFLAAPGIDPTLVPSGWIVNAWKWILLKLASMERQLPKLFCDVTSPVNVLDQLLFRYHVEIDCAKRSVIRKMLEKDDVPGKRIVLFVSRVFRGQNPFEAEVELCDGWYPIRTVLDNPLTEAVLGGRIVVGTKLMIQGAELLNLNEGCAPLDVPVDVRLRIHANSTRRAHWLAKLGLYQVPTSFLVSCNHIADRGGLVVRLQLFVVRVYPLMYVDKSQGSSVLRSGRVERRRNLASDANRFDNFQKLCSQVQKELESERAAVRRNGRMTVTRSTTTAELLEMVEAGLDLSYIEYDISATQRDAIVDLQRRMQEETAQEVNRRVKTLMASGGNGNKRAIDGGASESGSRMVTPLLKVRVVDARKPEKTLLMSIWGPPEDLGEVVQERRVLEVVNLTANGSKNGEIQLKAGKSTNYRVLDRMQFDLPEGHFRRLTKIVDVDRSSFQPLYNEFDMVGVVVYVGNSDTKKFQIAYLADASMNLLGVHFWSGIKEYAYEDVVKERSLLCVSNLQWRSFSQQSTIPSSYATEYTTFSEHPKADHFKEELRTLKATLESIDLEQFYRDCTEKITSAKDKKLHRSSSFNTPLRNSSGGGTPARTLLGSCNARTPNNYAPSPVGQPVSLQKRKMELLAAAYRSPPKKSPIVLRRNPRAGKNFKTPMRLEEKIERALAND</sequence>
<keyword evidence="2" id="KW-0227">DNA damage</keyword>
<feature type="compositionally biased region" description="Basic and acidic residues" evidence="7">
    <location>
        <begin position="180"/>
        <end position="200"/>
    </location>
</feature>
<dbReference type="Gene3D" id="2.40.50.140">
    <property type="entry name" value="Nucleic acid-binding proteins"/>
    <property type="match status" value="3"/>
</dbReference>
<feature type="domain" description="BRCA2 OB3" evidence="9">
    <location>
        <begin position="1507"/>
        <end position="1647"/>
    </location>
</feature>
<accession>B0X0D2</accession>
<evidence type="ECO:0000256" key="5">
    <source>
        <dbReference type="ARBA" id="ARBA00023204"/>
    </source>
</evidence>
<evidence type="ECO:0000256" key="3">
    <source>
        <dbReference type="ARBA" id="ARBA00023125"/>
    </source>
</evidence>
<feature type="compositionally biased region" description="Polar residues" evidence="7">
    <location>
        <begin position="841"/>
        <end position="851"/>
    </location>
</feature>
<evidence type="ECO:0000259" key="8">
    <source>
        <dbReference type="Pfam" id="PF09103"/>
    </source>
</evidence>
<dbReference type="Proteomes" id="UP000002320">
    <property type="component" value="Unassembled WGS sequence"/>
</dbReference>
<evidence type="ECO:0000256" key="4">
    <source>
        <dbReference type="ARBA" id="ARBA00023172"/>
    </source>
</evidence>
<feature type="region of interest" description="Disordered" evidence="7">
    <location>
        <begin position="1"/>
        <end position="47"/>
    </location>
</feature>
<reference evidence="12" key="2">
    <citation type="submission" date="2021-02" db="UniProtKB">
        <authorList>
            <consortium name="EnsemblMetazoa"/>
        </authorList>
    </citation>
    <scope>IDENTIFICATION</scope>
    <source>
        <strain evidence="12">JHB</strain>
    </source>
</reference>
<feature type="domain" description="BRCA2 OB1" evidence="8">
    <location>
        <begin position="1145"/>
        <end position="1255"/>
    </location>
</feature>
<dbReference type="PANTHER" id="PTHR11289">
    <property type="entry name" value="BREAST CANCER TYPE 2 SUSCEPTIBILITY PROTEIN BRCA2"/>
    <property type="match status" value="1"/>
</dbReference>
<dbReference type="Pfam" id="PF00634">
    <property type="entry name" value="BRCA2"/>
    <property type="match status" value="1"/>
</dbReference>
<evidence type="ECO:0000313" key="13">
    <source>
        <dbReference type="Proteomes" id="UP000002320"/>
    </source>
</evidence>
<feature type="region of interest" description="Disordered" evidence="7">
    <location>
        <begin position="432"/>
        <end position="454"/>
    </location>
</feature>
<feature type="region of interest" description="Disordered" evidence="7">
    <location>
        <begin position="751"/>
        <end position="861"/>
    </location>
</feature>
<dbReference type="CDD" id="cd04495">
    <property type="entry name" value="BRCA2DBD_OB3"/>
    <property type="match status" value="1"/>
</dbReference>
<proteinExistence type="predicted"/>
<dbReference type="eggNOG" id="KOG4751">
    <property type="taxonomic scope" value="Eukaryota"/>
</dbReference>
<evidence type="ECO:0000256" key="2">
    <source>
        <dbReference type="ARBA" id="ARBA00022763"/>
    </source>
</evidence>
<name>B0X0D2_CULQU</name>
<feature type="compositionally biased region" description="Basic residues" evidence="7">
    <location>
        <begin position="293"/>
        <end position="304"/>
    </location>
</feature>
<dbReference type="InterPro" id="IPR002093">
    <property type="entry name" value="BRCA2_repeat"/>
</dbReference>
<feature type="coiled-coil region" evidence="6">
    <location>
        <begin position="614"/>
        <end position="683"/>
    </location>
</feature>
<gene>
    <name evidence="12" type="primary">6045809</name>
    <name evidence="11" type="ORF">CpipJ_CPIJ012893</name>
</gene>
<dbReference type="InterPro" id="IPR036315">
    <property type="entry name" value="BRCA2_hlx_sf"/>
</dbReference>
<feature type="domain" description="Breast cancer type 2 susceptibility protein helical" evidence="10">
    <location>
        <begin position="952"/>
        <end position="1140"/>
    </location>
</feature>
<organism>
    <name type="scientific">Culex quinquefasciatus</name>
    <name type="common">Southern house mosquito</name>
    <name type="synonym">Culex pungens</name>
    <dbReference type="NCBI Taxonomy" id="7176"/>
    <lineage>
        <taxon>Eukaryota</taxon>
        <taxon>Metazoa</taxon>
        <taxon>Ecdysozoa</taxon>
        <taxon>Arthropoda</taxon>
        <taxon>Hexapoda</taxon>
        <taxon>Insecta</taxon>
        <taxon>Pterygota</taxon>
        <taxon>Neoptera</taxon>
        <taxon>Endopterygota</taxon>
        <taxon>Diptera</taxon>
        <taxon>Nematocera</taxon>
        <taxon>Culicoidea</taxon>
        <taxon>Culicidae</taxon>
        <taxon>Culicinae</taxon>
        <taxon>Culicini</taxon>
        <taxon>Culex</taxon>
        <taxon>Culex</taxon>
    </lineage>
</organism>
<dbReference type="PROSITE" id="PS50138">
    <property type="entry name" value="BRCA2_REPEAT"/>
    <property type="match status" value="4"/>
</dbReference>
<evidence type="ECO:0000256" key="7">
    <source>
        <dbReference type="SAM" id="MobiDB-lite"/>
    </source>
</evidence>
<dbReference type="OMA" id="NLVPARW"/>
<dbReference type="InterPro" id="IPR015252">
    <property type="entry name" value="BRCA2_hlx"/>
</dbReference>
<reference evidence="11" key="1">
    <citation type="submission" date="2007-03" db="EMBL/GenBank/DDBJ databases">
        <title>Annotation of Culex pipiens quinquefasciatus.</title>
        <authorList>
            <consortium name="The Broad Institute Genome Sequencing Platform"/>
            <person name="Atkinson P.W."/>
            <person name="Hemingway J."/>
            <person name="Christensen B.M."/>
            <person name="Higgs S."/>
            <person name="Kodira C."/>
            <person name="Hannick L."/>
            <person name="Megy K."/>
            <person name="O'Leary S."/>
            <person name="Pearson M."/>
            <person name="Haas B.J."/>
            <person name="Mauceli E."/>
            <person name="Wortman J.R."/>
            <person name="Lee N.H."/>
            <person name="Guigo R."/>
            <person name="Stanke M."/>
            <person name="Alvarado L."/>
            <person name="Amedeo P."/>
            <person name="Antoine C.H."/>
            <person name="Arensburger P."/>
            <person name="Bidwell S.L."/>
            <person name="Crawford M."/>
            <person name="Camaro F."/>
            <person name="Devon K."/>
            <person name="Engels R."/>
            <person name="Hammond M."/>
            <person name="Howarth C."/>
            <person name="Koehrsen M."/>
            <person name="Lawson D."/>
            <person name="Montgomery P."/>
            <person name="Nene V."/>
            <person name="Nusbaum C."/>
            <person name="Puiu D."/>
            <person name="Romero-Severson J."/>
            <person name="Severson D.W."/>
            <person name="Shumway M."/>
            <person name="Sisk P."/>
            <person name="Stolte C."/>
            <person name="Zeng Q."/>
            <person name="Eisenstadt E."/>
            <person name="Fraser-Liggett C."/>
            <person name="Strausberg R."/>
            <person name="Galagan J."/>
            <person name="Birren B."/>
            <person name="Collins F.H."/>
        </authorList>
    </citation>
    <scope>NUCLEOTIDE SEQUENCE [LARGE SCALE GENOMIC DNA]</scope>
    <source>
        <strain evidence="11">JHB</strain>
    </source>
</reference>
<dbReference type="GO" id="GO:0006355">
    <property type="term" value="P:regulation of DNA-templated transcription"/>
    <property type="evidence" value="ECO:0007669"/>
    <property type="project" value="TreeGrafter"/>
</dbReference>
<evidence type="ECO:0000256" key="1">
    <source>
        <dbReference type="ARBA" id="ARBA00022737"/>
    </source>
</evidence>
<evidence type="ECO:0000259" key="10">
    <source>
        <dbReference type="Pfam" id="PF09169"/>
    </source>
</evidence>
<evidence type="ECO:0000256" key="6">
    <source>
        <dbReference type="SAM" id="Coils"/>
    </source>
</evidence>
<protein>
    <recommendedName>
        <fullName evidence="14">Tower domain-containing protein</fullName>
    </recommendedName>
</protein>
<dbReference type="HOGENOM" id="CLU_240261_0_0_1"/>
<dbReference type="Pfam" id="PF09104">
    <property type="entry name" value="BRCA-2_OB3"/>
    <property type="match status" value="1"/>
</dbReference>
<dbReference type="STRING" id="7176.B0X0D2"/>
<dbReference type="SUPFAM" id="SSF50249">
    <property type="entry name" value="Nucleic acid-binding proteins"/>
    <property type="match status" value="3"/>
</dbReference>
<dbReference type="CDD" id="cd04493">
    <property type="entry name" value="BRCA2DBD_OB1"/>
    <property type="match status" value="1"/>
</dbReference>
<feature type="compositionally biased region" description="Polar residues" evidence="7">
    <location>
        <begin position="279"/>
        <end position="291"/>
    </location>
</feature>
<feature type="region of interest" description="Disordered" evidence="7">
    <location>
        <begin position="179"/>
        <end position="219"/>
    </location>
</feature>
<keyword evidence="6" id="KW-0175">Coiled coil</keyword>